<dbReference type="PANTHER" id="PTHR47151">
    <property type="entry name" value="LEU/ILE/VAL-BINDING ABC TRANSPORTER SUBUNIT"/>
    <property type="match status" value="1"/>
</dbReference>
<dbReference type="PANTHER" id="PTHR47151:SF2">
    <property type="entry name" value="AMINO ACID BINDING PROTEIN"/>
    <property type="match status" value="1"/>
</dbReference>
<reference evidence="5" key="1">
    <citation type="journal article" date="2019" name="Int. J. Syst. Evol. Microbiol.">
        <title>The Global Catalogue of Microorganisms (GCM) 10K type strain sequencing project: providing services to taxonomists for standard genome sequencing and annotation.</title>
        <authorList>
            <consortium name="The Broad Institute Genomics Platform"/>
            <consortium name="The Broad Institute Genome Sequencing Center for Infectious Disease"/>
            <person name="Wu L."/>
            <person name="Ma J."/>
        </authorList>
    </citation>
    <scope>NUCLEOTIDE SEQUENCE [LARGE SCALE GENOMIC DNA]</scope>
    <source>
        <strain evidence="5">CCUG 56029</strain>
    </source>
</reference>
<proteinExistence type="inferred from homology"/>
<gene>
    <name evidence="4" type="ORF">ACFOZ9_07680</name>
</gene>
<feature type="domain" description="Leucine-binding protein" evidence="3">
    <location>
        <begin position="27"/>
        <end position="379"/>
    </location>
</feature>
<dbReference type="SUPFAM" id="SSF53822">
    <property type="entry name" value="Periplasmic binding protein-like I"/>
    <property type="match status" value="1"/>
</dbReference>
<evidence type="ECO:0000313" key="4">
    <source>
        <dbReference type="EMBL" id="MFC4426093.1"/>
    </source>
</evidence>
<comment type="caution">
    <text evidence="4">The sequence shown here is derived from an EMBL/GenBank/DDBJ whole genome shotgun (WGS) entry which is preliminary data.</text>
</comment>
<evidence type="ECO:0000259" key="3">
    <source>
        <dbReference type="Pfam" id="PF13458"/>
    </source>
</evidence>
<comment type="similarity">
    <text evidence="1">Belongs to the leucine-binding protein family.</text>
</comment>
<dbReference type="Pfam" id="PF13458">
    <property type="entry name" value="Peripla_BP_6"/>
    <property type="match status" value="1"/>
</dbReference>
<sequence>MTNKRLTGVLGALALFPLLLGSAGAVTIKVASVSPLSGALAPIGTEVRRGAELAVQEQVAAFKALGHNLVYMPMDDQASAALGTQIGKTLSADRSVLGVVGALNSSVSNTLAAATAAANLAMISPASTNDGLTANGWKHFSRVVATDSAQAVAAAQYLKTELNAKSVFVVSDNTAYGNGLSKALQTNLKRQGIALAGYVGASNDEQIAGAVKRIKTMNPDVVYFGGTDDVGSKLVKAVRAAGVKALFMGGDGLDSPSFIQRSGIDAAGVVYSTGFGPVTVFSGAPAFTQKYQAAYKAKPNGVSVYAYDAMNVMLEAIKSNLTKNGAAPSRAQVTSAVRRQNFPACFDGAAGKCNIVSGAMGFDASGERLRSRVFIMKLDNVLQGQVAKVQTVTAESLK</sequence>
<dbReference type="EMBL" id="JBHSEH010000005">
    <property type="protein sequence ID" value="MFC4426093.1"/>
    <property type="molecule type" value="Genomic_DNA"/>
</dbReference>
<dbReference type="Proteomes" id="UP001595998">
    <property type="component" value="Unassembled WGS sequence"/>
</dbReference>
<organism evidence="4 5">
    <name type="scientific">Deinococcus navajonensis</name>
    <dbReference type="NCBI Taxonomy" id="309884"/>
    <lineage>
        <taxon>Bacteria</taxon>
        <taxon>Thermotogati</taxon>
        <taxon>Deinococcota</taxon>
        <taxon>Deinococci</taxon>
        <taxon>Deinococcales</taxon>
        <taxon>Deinococcaceae</taxon>
        <taxon>Deinococcus</taxon>
    </lineage>
</organism>
<keyword evidence="2" id="KW-0732">Signal</keyword>
<name>A0ABV8XN92_9DEIO</name>
<protein>
    <submittedName>
        <fullName evidence="4">Branched-chain amino acid ABC transporter substrate-binding protein</fullName>
    </submittedName>
</protein>
<keyword evidence="5" id="KW-1185">Reference proteome</keyword>
<evidence type="ECO:0000313" key="5">
    <source>
        <dbReference type="Proteomes" id="UP001595998"/>
    </source>
</evidence>
<dbReference type="InterPro" id="IPR028081">
    <property type="entry name" value="Leu-bd"/>
</dbReference>
<dbReference type="CDD" id="cd06342">
    <property type="entry name" value="PBP1_ABC_LIVBP-like"/>
    <property type="match status" value="1"/>
</dbReference>
<accession>A0ABV8XN92</accession>
<evidence type="ECO:0000256" key="2">
    <source>
        <dbReference type="ARBA" id="ARBA00022729"/>
    </source>
</evidence>
<dbReference type="InterPro" id="IPR028082">
    <property type="entry name" value="Peripla_BP_I"/>
</dbReference>
<dbReference type="RefSeq" id="WP_380038129.1">
    <property type="nucleotide sequence ID" value="NZ_JBHSEH010000005.1"/>
</dbReference>
<dbReference type="Gene3D" id="3.40.50.2300">
    <property type="match status" value="2"/>
</dbReference>
<evidence type="ECO:0000256" key="1">
    <source>
        <dbReference type="ARBA" id="ARBA00010062"/>
    </source>
</evidence>